<reference evidence="6 7" key="1">
    <citation type="submission" date="2022-09" db="EMBL/GenBank/DDBJ databases">
        <title>New species of Phenylobacterium.</title>
        <authorList>
            <person name="Mieszkin S."/>
        </authorList>
    </citation>
    <scope>NUCLEOTIDE SEQUENCE [LARGE SCALE GENOMIC DNA]</scope>
    <source>
        <strain evidence="6 7">HK31-G</strain>
    </source>
</reference>
<evidence type="ECO:0000259" key="5">
    <source>
        <dbReference type="PROSITE" id="PS50830"/>
    </source>
</evidence>
<keyword evidence="7" id="KW-1185">Reference proteome</keyword>
<evidence type="ECO:0000256" key="4">
    <source>
        <dbReference type="SAM" id="MobiDB-lite"/>
    </source>
</evidence>
<dbReference type="InterPro" id="IPR035437">
    <property type="entry name" value="SNase_OB-fold_sf"/>
</dbReference>
<dbReference type="PROSITE" id="PS01123">
    <property type="entry name" value="TNASE_1"/>
    <property type="match status" value="1"/>
</dbReference>
<dbReference type="InterPro" id="IPR016071">
    <property type="entry name" value="Staphylococal_nuclease_OB-fold"/>
</dbReference>
<sequence length="187" mass="20756">MALVVVILFSVEPGASVARPSMQWSGQVVGISDGDTITVLTDNKQPIKVRLTEIDAPEKRQPWGAKSKQLLSDLVYSKRVRVQENGQDRYGRTLGRVYLGDLDVSAEMIRRGGAWAYRKYLTDPSLLVVEGRAKAAKRGLWSLPEGQRQPPWEWRRRGRMSGQSGGPDATRMAQARRGAPANEIRAA</sequence>
<keyword evidence="2" id="KW-0255">Endonuclease</keyword>
<evidence type="ECO:0000313" key="7">
    <source>
        <dbReference type="Proteomes" id="UP001598130"/>
    </source>
</evidence>
<evidence type="ECO:0000313" key="6">
    <source>
        <dbReference type="EMBL" id="MFD3264003.1"/>
    </source>
</evidence>
<dbReference type="PROSITE" id="PS50830">
    <property type="entry name" value="TNASE_3"/>
    <property type="match status" value="1"/>
</dbReference>
<keyword evidence="3" id="KW-0378">Hydrolase</keyword>
<dbReference type="EMBL" id="JAOTJD010000013">
    <property type="protein sequence ID" value="MFD3264003.1"/>
    <property type="molecule type" value="Genomic_DNA"/>
</dbReference>
<dbReference type="Proteomes" id="UP001598130">
    <property type="component" value="Unassembled WGS sequence"/>
</dbReference>
<proteinExistence type="predicted"/>
<dbReference type="PANTHER" id="PTHR12302">
    <property type="entry name" value="EBNA2 BINDING PROTEIN P100"/>
    <property type="match status" value="1"/>
</dbReference>
<dbReference type="SMART" id="SM00318">
    <property type="entry name" value="SNc"/>
    <property type="match status" value="1"/>
</dbReference>
<dbReference type="Gene3D" id="2.40.50.90">
    <property type="match status" value="1"/>
</dbReference>
<evidence type="ECO:0000256" key="2">
    <source>
        <dbReference type="ARBA" id="ARBA00022759"/>
    </source>
</evidence>
<protein>
    <submittedName>
        <fullName evidence="6">Thermonuclease family protein</fullName>
    </submittedName>
</protein>
<accession>A0ABW6CP06</accession>
<dbReference type="Pfam" id="PF00565">
    <property type="entry name" value="SNase"/>
    <property type="match status" value="1"/>
</dbReference>
<feature type="region of interest" description="Disordered" evidence="4">
    <location>
        <begin position="147"/>
        <end position="187"/>
    </location>
</feature>
<evidence type="ECO:0000256" key="1">
    <source>
        <dbReference type="ARBA" id="ARBA00022722"/>
    </source>
</evidence>
<feature type="domain" description="TNase-like" evidence="5">
    <location>
        <begin position="22"/>
        <end position="143"/>
    </location>
</feature>
<organism evidence="6 7">
    <name type="scientific">Phenylobacterium ferrooxidans</name>
    <dbReference type="NCBI Taxonomy" id="2982689"/>
    <lineage>
        <taxon>Bacteria</taxon>
        <taxon>Pseudomonadati</taxon>
        <taxon>Pseudomonadota</taxon>
        <taxon>Alphaproteobacteria</taxon>
        <taxon>Caulobacterales</taxon>
        <taxon>Caulobacteraceae</taxon>
        <taxon>Phenylobacterium</taxon>
    </lineage>
</organism>
<evidence type="ECO:0000256" key="3">
    <source>
        <dbReference type="ARBA" id="ARBA00022801"/>
    </source>
</evidence>
<keyword evidence="1" id="KW-0540">Nuclease</keyword>
<dbReference type="PROSITE" id="PS01284">
    <property type="entry name" value="TNASE_2"/>
    <property type="match status" value="1"/>
</dbReference>
<gene>
    <name evidence="6" type="ORF">OCL97_08525</name>
</gene>
<name>A0ABW6CP06_9CAUL</name>
<dbReference type="RefSeq" id="WP_377369344.1">
    <property type="nucleotide sequence ID" value="NZ_JAOTJD010000013.1"/>
</dbReference>
<dbReference type="SUPFAM" id="SSF50199">
    <property type="entry name" value="Staphylococcal nuclease"/>
    <property type="match status" value="1"/>
</dbReference>
<dbReference type="InterPro" id="IPR002071">
    <property type="entry name" value="Thermonucl_AS"/>
</dbReference>
<dbReference type="PANTHER" id="PTHR12302:SF3">
    <property type="entry name" value="SERINE_THREONINE-PROTEIN KINASE 31"/>
    <property type="match status" value="1"/>
</dbReference>
<comment type="caution">
    <text evidence="6">The sequence shown here is derived from an EMBL/GenBank/DDBJ whole genome shotgun (WGS) entry which is preliminary data.</text>
</comment>